<dbReference type="Pfam" id="PF13676">
    <property type="entry name" value="TIR_2"/>
    <property type="match status" value="1"/>
</dbReference>
<protein>
    <submittedName>
        <fullName evidence="2">Toll/interleukin-1 receptor domain-containing protein</fullName>
    </submittedName>
</protein>
<proteinExistence type="predicted"/>
<evidence type="ECO:0000313" key="2">
    <source>
        <dbReference type="EMBL" id="MDI6098102.1"/>
    </source>
</evidence>
<evidence type="ECO:0000259" key="1">
    <source>
        <dbReference type="Pfam" id="PF13676"/>
    </source>
</evidence>
<keyword evidence="3" id="KW-1185">Reference proteome</keyword>
<sequence length="133" mass="14430">MPVIVSHAAADEPWAQWIALTLRAAGYETHLDPAGDSFARRLTEGHVSSTDAVLILLSAEHRASEADWAWIVRSPALVGRLLALRLDTAEPPSALRAIPCRSLHGLDEEDALEVVLTLVGGIRRHPSECPSRD</sequence>
<dbReference type="RefSeq" id="WP_282757590.1">
    <property type="nucleotide sequence ID" value="NZ_JASCTH010000003.1"/>
</dbReference>
<accession>A0ABT6WEH7</accession>
<organism evidence="2 3">
    <name type="scientific">Actinoplanes sandaracinus</name>
    <dbReference type="NCBI Taxonomy" id="3045177"/>
    <lineage>
        <taxon>Bacteria</taxon>
        <taxon>Bacillati</taxon>
        <taxon>Actinomycetota</taxon>
        <taxon>Actinomycetes</taxon>
        <taxon>Micromonosporales</taxon>
        <taxon>Micromonosporaceae</taxon>
        <taxon>Actinoplanes</taxon>
    </lineage>
</organism>
<dbReference type="EMBL" id="JASCTH010000003">
    <property type="protein sequence ID" value="MDI6098102.1"/>
    <property type="molecule type" value="Genomic_DNA"/>
</dbReference>
<dbReference type="InterPro" id="IPR000157">
    <property type="entry name" value="TIR_dom"/>
</dbReference>
<comment type="caution">
    <text evidence="2">The sequence shown here is derived from an EMBL/GenBank/DDBJ whole genome shotgun (WGS) entry which is preliminary data.</text>
</comment>
<gene>
    <name evidence="2" type="ORF">QLQ12_05730</name>
</gene>
<keyword evidence="2" id="KW-0675">Receptor</keyword>
<dbReference type="Proteomes" id="UP001241758">
    <property type="component" value="Unassembled WGS sequence"/>
</dbReference>
<feature type="domain" description="TIR" evidence="1">
    <location>
        <begin position="3"/>
        <end position="113"/>
    </location>
</feature>
<reference evidence="2 3" key="1">
    <citation type="submission" date="2023-05" db="EMBL/GenBank/DDBJ databases">
        <title>Actinoplanes sp. NEAU-A12 genome sequencing.</title>
        <authorList>
            <person name="Wang Z.-S."/>
        </authorList>
    </citation>
    <scope>NUCLEOTIDE SEQUENCE [LARGE SCALE GENOMIC DNA]</scope>
    <source>
        <strain evidence="2 3">NEAU-A12</strain>
    </source>
</reference>
<evidence type="ECO:0000313" key="3">
    <source>
        <dbReference type="Proteomes" id="UP001241758"/>
    </source>
</evidence>
<name>A0ABT6WEH7_9ACTN</name>